<keyword evidence="6" id="KW-1185">Reference proteome</keyword>
<feature type="domain" description="Phage tail tape measure protein" evidence="4">
    <location>
        <begin position="200"/>
        <end position="408"/>
    </location>
</feature>
<dbReference type="Pfam" id="PF10145">
    <property type="entry name" value="PhageMin_Tail"/>
    <property type="match status" value="1"/>
</dbReference>
<dbReference type="PANTHER" id="PTHR45615:SF63">
    <property type="entry name" value="CHROMOSOME UNDETERMINED SCAFFOLD_10, WHOLE GENOME SHOTGUN SEQUENCE"/>
    <property type="match status" value="1"/>
</dbReference>
<dbReference type="PANTHER" id="PTHR45615">
    <property type="entry name" value="MYOSIN HEAVY CHAIN, NON-MUSCLE"/>
    <property type="match status" value="1"/>
</dbReference>
<feature type="coiled-coil region" evidence="2">
    <location>
        <begin position="1034"/>
        <end position="1094"/>
    </location>
</feature>
<dbReference type="EMBL" id="MF001358">
    <property type="protein sequence ID" value="ASZ76805.1"/>
    <property type="molecule type" value="Genomic_DNA"/>
</dbReference>
<accession>A0A249XXV5</accession>
<name>A0A249XXV5_9CAUD</name>
<feature type="region of interest" description="Disordered" evidence="3">
    <location>
        <begin position="1620"/>
        <end position="1653"/>
    </location>
</feature>
<protein>
    <submittedName>
        <fullName evidence="5">Cobalt-zinc-cadmium resistance protein</fullName>
    </submittedName>
</protein>
<evidence type="ECO:0000259" key="4">
    <source>
        <dbReference type="Pfam" id="PF10145"/>
    </source>
</evidence>
<feature type="coiled-coil region" evidence="2">
    <location>
        <begin position="42"/>
        <end position="101"/>
    </location>
</feature>
<sequence>MANNVDVGLKFKTTYEGLDAGKQDLKELKNLMDSIGKDGVKLNLKDGEIEQAKLQISALERSIREAEQSGGDFGRIFQSNLNAVQNEAKQTATSVSKVEKEIKSLNQTSNNGGGFKSISNAARLATKEIQGTTGQIDQLRMNLQQGMGQTIAFGAIGAVTGAVTDALNVTKQLDEISTDISIVSGKTRKEMEGYRDAAVDAADALGTTTKDYLDASLIFEQQGGQAAYYAKELAEATVTAANISNVATDQMSEYLTATINGFQLLKEKGGEAGTYITDVMAKLGAASGSDLAEIATGLTRTANTAKDVGFEFEEIATMIATVSEVTRRTPETIGNAFKSMLTSFTQLREAGEEEVEAFTNKVQEAFKLGGIEDISLFDNGNLRDASDIFKDIAARWQTMNKEQQSLVSEAVAGKYQAETFRAFMNNQERYNQLLGEAYDSAGTSAQQQLVYMDSLKAKGEQLKNAWQGAVNTVVDSDMFKGVLEDATNFLKIIGDAKSGLGGLATAIAPIVGIGGQMFGANQVGELYSNNRLNKQAKEITASLEKMKIAQEGNLTALQEEYKSAAEVNQIMSTLGPEAARNYEEVTKEITKLDEKLKDIPKNAEEVKKKAEEAAQAIKLNGYYKGVDEKNVTRAAKGLENEGKDARILENITKLNKAREELQRAEQVSLNNLSTLEGAVSLLDSKASGVRKELQEELVLWEDDIRSALYENEKLSKQFTGDLDKIRQGIDSQYDSHASLLKIRKEAKVIENQIRDAMMAEEYNARENVTKAEKELESKAKKVVLEEQYTNEMKEQNKIIADRKVLEDKAQSTAQIAKRTELIQKGVRGMSLAYSTIVPIIATYNSVQEKSISKQDGVIAGLQTTSAMLMASMNPWGMAAGAAAGAFSLIVDKFDLFKSRGEKAKEVNEQLTKTFMSLQETVNGNISNLNDIADTYKRFEGVNAEAFINNAPDPSDTEAFEKYNKNLEDYDNLAGKIAQTNPELVKGYDDTGRAIIDLSKDFETLMEQQKTARTDNYQMLSANRNSFIVQQVSDLQNAKSSMNDYSVEVAKLTKELENAKKQGKGEKVDDILKDLTNAQNKISEVQKTFSETKANIQSSIVVPFNEANDEFNKLVDKAPELKEAFETFSDTYMNSNFLSGMASENDEEGMKNLVQNMGLIKDEFTEIAQQDPKKAQEFLDKIANSSEWAKLALYDVQGNIETLQEKMSEATDPITDEVQSQALKFVDKIIPEEDVEEAQKRIGELASDLEEKVEDANKMKFDFSKAEGADFTEDRKEIENINDKIKDYDELQNTMYDVSEKYARMSRTVKGFNESLSDVQDLNTAMEALKNLQKNGFDESQLEILKQKFPELEKTMRVSAEKGTEAFQKNASDLYTFLSERQQAAITGMVMNNEQFYGVWMQNNSKTINKIAEDYGIDASNYQTLAEYKNALQSLSLENLQVIAGEEVKENDKKNKEILAGEAVHVSNMISLTDIWSNSNLTYSQKLVASFLNAYDDMANGLGNALSYMEQLLKGWLNTAHKALGDFFGGMVKKLPKGMRDALGLDEIDKWGEGGVSESFFKKLDPSTLAKDYVDKKNKEAQDEQEKKDSLIQQILEGKFKNKNGLSNEDLMKKLDLNKPQSLEGLNGVPRDPENKDVEKDGKIEKEDKDKDKKDVDNLELELDRYYKLDHILSEIEKRYSELSDAKDAAYGNDRLNIMKQEEQLLAQKAGVLKQYTAELNKEQDELRNKLASQGFSFSANGDIDNLNQRLTDLQNAANSKTGDAKEDAIDAVKKIQEEASRYQDITFNLIPDKQKTLNEIKKQLSEIARERIEYTVKLRVDKDEFKSDVLDVVKEMQDSYADLDEKAQIVGKEMKQALDNVSYWQSMMNQVRNDRGLTDSDRQDLLQEYNKNLLDAVSKARSGYKELLEVQADFVKQSVEAINKVNDRYDNLFEKAGQLAAKTEELYGTKAYGKIVGYFDTQEKAINGQVKNLQEAQRRMIKYRNSVKQGSDAWNEANDAINEMADSISDALLKKLELAQKRFELFTQSVENGFQKMFGAWGLDGVIDDFDKLTEKQDKYFSNFEKFTNISSKIKEINDEIAKTQDPKRAKELADFRDKELSALLAQDKVSQDDYDRAMKMYDIKQKELALQERENAKRTAQLVRDANGNMTYEYVRTETEDLSSEIADLQKQKDELYAFDSDKVKESAKGVFDTISKYQDKIKELQDKGLDPAEYKKELQKLLDEAEDEIKDKTNEMNKWLENAGKDGLSNLQGMVANGTITPDQLGVDKNTLSSIFSAMKDGTLTVQDMLSGDFDDFASSIGMTADELSGTMDKLLELILGDNMDIAEAMMDASNKWTSTAQQNVNNLGNAYAEYMSQATKVLNDYSSSTGRLNDLLNQTNQASQQVISTIDKQTQAMLRSQRQTDATSNSVLNLQNRLIGSNGNSGLFGSMVQLQRTMNEQLQPSMINTGKQTDILSGKTYNSAVKYNAMGNEAKFAYQRVNAFSDQPTKVAMSNIDRITGKTNNTAGAFRNVKRDANEGRNSIIDFSSAISTLAGYGSYKVSEGSKKKAASLDSGGYTGTWSNSTNNAEGRMAILHEKELILNKEDTKNILESVKMQRGLMESIKGRGSSVKNSIQNMSSNISNIQNSNRMSTVEQNITLSPNFPNARDRSEIEAAFEGLLGKASTYVGKK</sequence>
<dbReference type="GO" id="GO:0098003">
    <property type="term" value="P:viral tail assembly"/>
    <property type="evidence" value="ECO:0007669"/>
    <property type="project" value="UniProtKB-KW"/>
</dbReference>
<evidence type="ECO:0000313" key="6">
    <source>
        <dbReference type="Proteomes" id="UP000260005"/>
    </source>
</evidence>
<keyword evidence="2" id="KW-0175">Coiled coil</keyword>
<evidence type="ECO:0000256" key="3">
    <source>
        <dbReference type="SAM" id="MobiDB-lite"/>
    </source>
</evidence>
<dbReference type="Proteomes" id="UP000260005">
    <property type="component" value="Segment"/>
</dbReference>
<feature type="coiled-coil region" evidence="2">
    <location>
        <begin position="2115"/>
        <end position="2244"/>
    </location>
</feature>
<evidence type="ECO:0000256" key="1">
    <source>
        <dbReference type="ARBA" id="ARBA00022465"/>
    </source>
</evidence>
<feature type="compositionally biased region" description="Basic and acidic residues" evidence="3">
    <location>
        <begin position="1630"/>
        <end position="1653"/>
    </location>
</feature>
<evidence type="ECO:0000256" key="2">
    <source>
        <dbReference type="SAM" id="Coils"/>
    </source>
</evidence>
<proteinExistence type="predicted"/>
<reference evidence="5 6" key="1">
    <citation type="submission" date="2017-04" db="EMBL/GenBank/DDBJ databases">
        <title>Complete Genome Sequence of Lytic Bacteriophage EF1 Infecting Enterococcus faecalis Isolates.</title>
        <authorList>
            <person name="Kim D."/>
            <person name="Kim Y.J."/>
            <person name="Han B.K."/>
            <person name="Kim H."/>
        </authorList>
    </citation>
    <scope>NUCLEOTIDE SEQUENCE [LARGE SCALE GENOMIC DNA]</scope>
</reference>
<feature type="coiled-coil region" evidence="2">
    <location>
        <begin position="647"/>
        <end position="710"/>
    </location>
</feature>
<evidence type="ECO:0000313" key="5">
    <source>
        <dbReference type="EMBL" id="ASZ76805.1"/>
    </source>
</evidence>
<keyword evidence="1" id="KW-1188">Viral release from host cell</keyword>
<feature type="coiled-coil region" evidence="2">
    <location>
        <begin position="1705"/>
        <end position="1810"/>
    </location>
</feature>
<organism evidence="5 6">
    <name type="scientific">Enterococcus phage EF1</name>
    <dbReference type="NCBI Taxonomy" id="2025813"/>
    <lineage>
        <taxon>Viruses</taxon>
        <taxon>Duplodnaviria</taxon>
        <taxon>Heunggongvirae</taxon>
        <taxon>Uroviricota</taxon>
        <taxon>Caudoviricetes</taxon>
    </lineage>
</organism>
<dbReference type="InterPro" id="IPR010090">
    <property type="entry name" value="Phage_tape_meas"/>
</dbReference>
<keyword evidence="1" id="KW-1245">Viral tail assembly</keyword>